<evidence type="ECO:0000313" key="6">
    <source>
        <dbReference type="EMBL" id="RLN79296.1"/>
    </source>
</evidence>
<proteinExistence type="predicted"/>
<protein>
    <submittedName>
        <fullName evidence="6">Uncharacterized protein</fullName>
    </submittedName>
</protein>
<dbReference type="EMBL" id="MBDN02000152">
    <property type="protein sequence ID" value="RLN79296.1"/>
    <property type="molecule type" value="Genomic_DNA"/>
</dbReference>
<dbReference type="Proteomes" id="UP000785171">
    <property type="component" value="Unassembled WGS sequence"/>
</dbReference>
<dbReference type="Pfam" id="PF09808">
    <property type="entry name" value="SNAPC1"/>
    <property type="match status" value="1"/>
</dbReference>
<evidence type="ECO:0000256" key="2">
    <source>
        <dbReference type="SAM" id="Phobius"/>
    </source>
</evidence>
<evidence type="ECO:0000313" key="7">
    <source>
        <dbReference type="Proteomes" id="UP000285624"/>
    </source>
</evidence>
<dbReference type="InterPro" id="IPR019188">
    <property type="entry name" value="SNAPC1"/>
</dbReference>
<name>A0A3R7NFK7_9STRA</name>
<comment type="caution">
    <text evidence="6">The sequence shown here is derived from an EMBL/GenBank/DDBJ whole genome shotgun (WGS) entry which is preliminary data.</text>
</comment>
<feature type="region of interest" description="Disordered" evidence="1">
    <location>
        <begin position="1"/>
        <end position="47"/>
    </location>
</feature>
<dbReference type="EMBL" id="JPWV03000123">
    <property type="protein sequence ID" value="KAG2524039.1"/>
    <property type="molecule type" value="Genomic_DNA"/>
</dbReference>
<gene>
    <name evidence="5" type="ORF">BBI17_005325</name>
    <name evidence="6" type="ORF">BBO99_00005381</name>
    <name evidence="3" type="ORF">JM16_005138</name>
    <name evidence="4" type="ORF">JM18_004633</name>
</gene>
<sequence length="287" mass="32198">MLLGDVASVAAASHASNTPQQVGHSKPPLSRRPRPLSRAPKQRERDVPDVDWDGALQHFSVCVSQDLQDLNERFVKENVITFTAWKRLWREMNTSAAFHVEFWESTPTSTHKTILQQALDGLVSCIEQNGEFEDADDVASLIGRVFAIYCAYSLQLGVPKHKIDVDPEAWTALLSINCVMIGVGVTLFPSAVREVRAMMHRLAFQENAFLGCLQGFGSSVRVTDRLAVSRERSRTHQDSLPASSTQDTPVQRVDVEQLKILSDRKANEKRLNYEPSVRELMGYLFDC</sequence>
<dbReference type="EMBL" id="JPWU03000113">
    <property type="protein sequence ID" value="KAG2525941.1"/>
    <property type="molecule type" value="Genomic_DNA"/>
</dbReference>
<dbReference type="AlphaFoldDB" id="A0A3R7NFK7"/>
<reference evidence="3" key="1">
    <citation type="journal article" date="2015" name="Genom Data">
        <title>Genome sequences of six Phytophthora species associated with forests in New Zealand.</title>
        <authorList>
            <person name="Studholme D.J."/>
            <person name="McDougal R.L."/>
            <person name="Sambles C."/>
            <person name="Hansen E."/>
            <person name="Hardy G."/>
            <person name="Grant M."/>
            <person name="Ganley R.J."/>
            <person name="Williams N.M."/>
        </authorList>
    </citation>
    <scope>NUCLEOTIDE SEQUENCE</scope>
    <source>
        <strain evidence="3">NZFS 2646</strain>
        <strain evidence="4">NZFS 3630</strain>
    </source>
</reference>
<feature type="transmembrane region" description="Helical" evidence="2">
    <location>
        <begin position="169"/>
        <end position="192"/>
    </location>
</feature>
<evidence type="ECO:0000313" key="3">
    <source>
        <dbReference type="EMBL" id="KAG2524039.1"/>
    </source>
</evidence>
<dbReference type="STRING" id="325452.A0A3R7NFK7"/>
<reference evidence="7 8" key="2">
    <citation type="submission" date="2018-07" db="EMBL/GenBank/DDBJ databases">
        <title>Genome sequencing of oomycete isolates from Chile give support for New Zealand origin for Phytophthora kernoviae and make available the first Nothophytophthora sp. genome.</title>
        <authorList>
            <person name="Studholme D.J."/>
            <person name="Sanfuentes E."/>
            <person name="Panda P."/>
            <person name="Hill R."/>
            <person name="Sambles C."/>
            <person name="Grant M."/>
            <person name="Williams N.M."/>
            <person name="Mcdougal R.L."/>
        </authorList>
    </citation>
    <scope>NUCLEOTIDE SEQUENCE [LARGE SCALE GENOMIC DNA]</scope>
    <source>
        <strain evidence="5">Chile2</strain>
        <strain evidence="6">Chile4</strain>
    </source>
</reference>
<keyword evidence="7" id="KW-1185">Reference proteome</keyword>
<evidence type="ECO:0000313" key="8">
    <source>
        <dbReference type="Proteomes" id="UP000285883"/>
    </source>
</evidence>
<accession>A0A3R7NFK7</accession>
<keyword evidence="2" id="KW-0812">Transmembrane</keyword>
<keyword evidence="2" id="KW-0472">Membrane</keyword>
<dbReference type="Proteomes" id="UP000285624">
    <property type="component" value="Unassembled WGS sequence"/>
</dbReference>
<dbReference type="Proteomes" id="UP000285883">
    <property type="component" value="Unassembled WGS sequence"/>
</dbReference>
<evidence type="ECO:0000313" key="5">
    <source>
        <dbReference type="EMBL" id="RLN37222.1"/>
    </source>
</evidence>
<dbReference type="Proteomes" id="UP000792063">
    <property type="component" value="Unassembled WGS sequence"/>
</dbReference>
<reference evidence="3" key="3">
    <citation type="submission" date="2020-06" db="EMBL/GenBank/DDBJ databases">
        <authorList>
            <person name="Studholme D.J."/>
        </authorList>
    </citation>
    <scope>NUCLEOTIDE SEQUENCE</scope>
    <source>
        <strain evidence="3">NZFS 2646</strain>
        <strain evidence="4">NZFS 3630</strain>
    </source>
</reference>
<evidence type="ECO:0000256" key="1">
    <source>
        <dbReference type="SAM" id="MobiDB-lite"/>
    </source>
</evidence>
<evidence type="ECO:0000313" key="4">
    <source>
        <dbReference type="EMBL" id="KAG2525941.1"/>
    </source>
</evidence>
<organism evidence="6 7">
    <name type="scientific">Phytophthora kernoviae</name>
    <dbReference type="NCBI Taxonomy" id="325452"/>
    <lineage>
        <taxon>Eukaryota</taxon>
        <taxon>Sar</taxon>
        <taxon>Stramenopiles</taxon>
        <taxon>Oomycota</taxon>
        <taxon>Peronosporomycetes</taxon>
        <taxon>Peronosporales</taxon>
        <taxon>Peronosporaceae</taxon>
        <taxon>Phytophthora</taxon>
    </lineage>
</organism>
<keyword evidence="2" id="KW-1133">Transmembrane helix</keyword>
<dbReference type="EMBL" id="MAYM02000618">
    <property type="protein sequence ID" value="RLN37222.1"/>
    <property type="molecule type" value="Genomic_DNA"/>
</dbReference>
<feature type="compositionally biased region" description="Low complexity" evidence="1">
    <location>
        <begin position="1"/>
        <end position="16"/>
    </location>
</feature>